<evidence type="ECO:0000256" key="5">
    <source>
        <dbReference type="ARBA" id="ARBA00022989"/>
    </source>
</evidence>
<evidence type="ECO:0000313" key="12">
    <source>
        <dbReference type="EMBL" id="KAG5916474.1"/>
    </source>
</evidence>
<name>A0A8K0J1N2_9HYPO</name>
<feature type="compositionally biased region" description="Gly residues" evidence="7">
    <location>
        <begin position="905"/>
        <end position="923"/>
    </location>
</feature>
<feature type="transmembrane region" description="Helical" evidence="8">
    <location>
        <begin position="126"/>
        <end position="146"/>
    </location>
</feature>
<sequence length="1088" mass="120351">MDVFHPASGAIASRQEKDAGQEMLELLHNPFMTSRLAVASVYSALATSLGVTVFIALCFSFIRPYHQAIYAPKSKHADEKHAPPPIGKAPWAWITPLLQTKEVVLMQQIGMDATIFLRFIRMLRNIFLVLALIGTAVLVPVNITSFKEIVLMDKPDTTDWMLRITPRNSWGQPIWAVVVAGYAFNFVVMGFLWWNYRRVVALRRIYFDSEEYQRSLHARTLMLFDLPPQGRSDEGIARIIDSVVPNSSFARTVVARNVKDLPDLIEEHDKTVRKLEKVLAKYLKDPQNLPAARPTCKASKKDRSFETYPSGQKLDSIDYLTQRIRDLEFEIKEVRKSVDKRSTMPYGFASYADIPEAHSIAYACGKKKPHGATVRLAPRPTDIIWPNMPLSSSTRRRRRWINNIWVAVLTILWVAPNAMIAIFLVNLSNLGKVWKGFQNELERNTTFWGVVQGVASPALTSLFYLVLPVIFRRLSIKAGDQTKTGRERHVLSKLYAFFVFNNLIVFSFFSVLWSFVSAVVKSTSEPGSNGKTMDAWTAIVKADLATNILVSFCDASPFWVTYLLQRQLGAAIDLAQIWPLIVAFFQKSFSSPTPRELIELTAPPPFEYANYYTYFLFYATVTLCFGTIQPLVLLATAMYFCIDCYLKKYLILYRFITKTESGGLFWRVLFNRMVFAAILANGVVLLTAWARGDGGTHLQFYCACPLPVLMLLFKVCCSKAFDDKMIFYNINHTAPKQVEAAMPVGGDLHQRQGRNDKLASRFGHPALYKPLITPMVHQKAQNMLPSVYRGRLTEGRGADGGFDNDGADLMTVSGYSDTYALDSMKGGKVGKSSTKGQGAVPGFEYVSDAQMDFEYYKNRAEFADEHGGGEMYGRGADIYRNATPATFDDWSSARTISRPASPMVGSGGGGGGGGVAGSLGSGPGQQQQQQQQAARRVDTSYASYRSAQGAHAAAGGGYGLPMEQQSMRGRSPLYAHDNASSSGLVQHAAAVPMSPKLPPYSSREGSVDGGRQTPTRIQSPAPNRIAPPHIAQGPGPGPSVGALGGGPHGYSGLGQVEEMELHAEDPTQYNYFRGGSGHRPARQPGQGW</sequence>
<feature type="transmembrane region" description="Helical" evidence="8">
    <location>
        <begin position="404"/>
        <end position="427"/>
    </location>
</feature>
<evidence type="ECO:0000259" key="11">
    <source>
        <dbReference type="Pfam" id="PF14703"/>
    </source>
</evidence>
<dbReference type="EMBL" id="SRPY01000890">
    <property type="protein sequence ID" value="KAG5916474.1"/>
    <property type="molecule type" value="Genomic_DNA"/>
</dbReference>
<dbReference type="PANTHER" id="PTHR13018:SF149">
    <property type="entry name" value="DOMAIN PROTEIN, PUTATIVE (AFU_ORTHOLOGUE AFUA_3G11660)-RELATED"/>
    <property type="match status" value="1"/>
</dbReference>
<dbReference type="Pfam" id="PF02714">
    <property type="entry name" value="RSN1_7TM"/>
    <property type="match status" value="1"/>
</dbReference>
<keyword evidence="13" id="KW-1185">Reference proteome</keyword>
<dbReference type="Pfam" id="PF13967">
    <property type="entry name" value="RSN1_TM"/>
    <property type="match status" value="1"/>
</dbReference>
<evidence type="ECO:0000256" key="8">
    <source>
        <dbReference type="SAM" id="Phobius"/>
    </source>
</evidence>
<feature type="transmembrane region" description="Helical" evidence="8">
    <location>
        <begin position="615"/>
        <end position="642"/>
    </location>
</feature>
<evidence type="ECO:0000313" key="13">
    <source>
        <dbReference type="Proteomes" id="UP000811619"/>
    </source>
</evidence>
<dbReference type="OrthoDB" id="2150324at2759"/>
<evidence type="ECO:0000256" key="6">
    <source>
        <dbReference type="ARBA" id="ARBA00023136"/>
    </source>
</evidence>
<protein>
    <recommendedName>
        <fullName evidence="14">RSN1 Overexpression rescues sro7/sop1 in NaCl</fullName>
    </recommendedName>
</protein>
<keyword evidence="6 8" id="KW-0472">Membrane</keyword>
<evidence type="ECO:0000256" key="4">
    <source>
        <dbReference type="ARBA" id="ARBA00022692"/>
    </source>
</evidence>
<dbReference type="InterPro" id="IPR003864">
    <property type="entry name" value="CSC1/OSCA1-like_7TM"/>
</dbReference>
<keyword evidence="3" id="KW-0813">Transport</keyword>
<evidence type="ECO:0000259" key="9">
    <source>
        <dbReference type="Pfam" id="PF02714"/>
    </source>
</evidence>
<feature type="transmembrane region" description="Helical" evidence="8">
    <location>
        <begin position="663"/>
        <end position="686"/>
    </location>
</feature>
<feature type="compositionally biased region" description="Gly residues" evidence="7">
    <location>
        <begin position="1042"/>
        <end position="1052"/>
    </location>
</feature>
<accession>A0A8K0J1N2</accession>
<evidence type="ECO:0000256" key="3">
    <source>
        <dbReference type="ARBA" id="ARBA00022448"/>
    </source>
</evidence>
<dbReference type="AlphaFoldDB" id="A0A8K0J1N2"/>
<organism evidence="12 13">
    <name type="scientific">Claviceps africana</name>
    <dbReference type="NCBI Taxonomy" id="83212"/>
    <lineage>
        <taxon>Eukaryota</taxon>
        <taxon>Fungi</taxon>
        <taxon>Dikarya</taxon>
        <taxon>Ascomycota</taxon>
        <taxon>Pezizomycotina</taxon>
        <taxon>Sordariomycetes</taxon>
        <taxon>Hypocreomycetidae</taxon>
        <taxon>Hypocreales</taxon>
        <taxon>Clavicipitaceae</taxon>
        <taxon>Claviceps</taxon>
    </lineage>
</organism>
<dbReference type="Proteomes" id="UP000811619">
    <property type="component" value="Unassembled WGS sequence"/>
</dbReference>
<dbReference type="GO" id="GO:0005227">
    <property type="term" value="F:calcium-activated cation channel activity"/>
    <property type="evidence" value="ECO:0007669"/>
    <property type="project" value="InterPro"/>
</dbReference>
<dbReference type="InterPro" id="IPR032880">
    <property type="entry name" value="CSC1/OSCA1-like_N"/>
</dbReference>
<comment type="subcellular location">
    <subcellularLocation>
        <location evidence="1">Membrane</location>
        <topology evidence="1">Multi-pass membrane protein</topology>
    </subcellularLocation>
</comment>
<dbReference type="GO" id="GO:0005886">
    <property type="term" value="C:plasma membrane"/>
    <property type="evidence" value="ECO:0007669"/>
    <property type="project" value="TreeGrafter"/>
</dbReference>
<feature type="domain" description="CSC1/OSCA1-like 7TM region" evidence="9">
    <location>
        <begin position="398"/>
        <end position="685"/>
    </location>
</feature>
<evidence type="ECO:0008006" key="14">
    <source>
        <dbReference type="Google" id="ProtNLM"/>
    </source>
</evidence>
<keyword evidence="4 8" id="KW-0812">Transmembrane</keyword>
<feature type="domain" description="CSC1/OSCA1-like N-terminal transmembrane" evidence="10">
    <location>
        <begin position="41"/>
        <end position="194"/>
    </location>
</feature>
<feature type="region of interest" description="Disordered" evidence="7">
    <location>
        <begin position="993"/>
        <end position="1088"/>
    </location>
</feature>
<gene>
    <name evidence="12" type="ORF">E4U42_007653</name>
</gene>
<dbReference type="Pfam" id="PF14703">
    <property type="entry name" value="PHM7_cyt"/>
    <property type="match status" value="1"/>
</dbReference>
<dbReference type="InterPro" id="IPR045122">
    <property type="entry name" value="Csc1-like"/>
</dbReference>
<evidence type="ECO:0000256" key="1">
    <source>
        <dbReference type="ARBA" id="ARBA00004141"/>
    </source>
</evidence>
<feature type="region of interest" description="Disordered" evidence="7">
    <location>
        <begin position="896"/>
        <end position="945"/>
    </location>
</feature>
<dbReference type="InterPro" id="IPR027815">
    <property type="entry name" value="CSC1/OSCA1-like_cyt"/>
</dbReference>
<feature type="domain" description="CSC1/OSCA1-like cytosolic" evidence="11">
    <location>
        <begin position="218"/>
        <end position="387"/>
    </location>
</feature>
<comment type="similarity">
    <text evidence="2">Belongs to the CSC1 (TC 1.A.17) family.</text>
</comment>
<feature type="transmembrane region" description="Helical" evidence="8">
    <location>
        <begin position="36"/>
        <end position="62"/>
    </location>
</feature>
<feature type="compositionally biased region" description="Polar residues" evidence="7">
    <location>
        <begin position="1012"/>
        <end position="1021"/>
    </location>
</feature>
<keyword evidence="5 8" id="KW-1133">Transmembrane helix</keyword>
<evidence type="ECO:0000259" key="10">
    <source>
        <dbReference type="Pfam" id="PF13967"/>
    </source>
</evidence>
<feature type="transmembrane region" description="Helical" evidence="8">
    <location>
        <begin position="174"/>
        <end position="194"/>
    </location>
</feature>
<evidence type="ECO:0000256" key="7">
    <source>
        <dbReference type="SAM" id="MobiDB-lite"/>
    </source>
</evidence>
<reference evidence="12" key="1">
    <citation type="journal article" date="2020" name="bioRxiv">
        <title>Whole genome comparisons of ergot fungi reveals the divergence and evolution of species within the genus Claviceps are the result of varying mechanisms driving genome evolution and host range expansion.</title>
        <authorList>
            <person name="Wyka S.A."/>
            <person name="Mondo S.J."/>
            <person name="Liu M."/>
            <person name="Dettman J."/>
            <person name="Nalam V."/>
            <person name="Broders K.D."/>
        </authorList>
    </citation>
    <scope>NUCLEOTIDE SEQUENCE</scope>
    <source>
        <strain evidence="12">CCC 489</strain>
    </source>
</reference>
<evidence type="ECO:0000256" key="2">
    <source>
        <dbReference type="ARBA" id="ARBA00007779"/>
    </source>
</evidence>
<dbReference type="PANTHER" id="PTHR13018">
    <property type="entry name" value="PROBABLE MEMBRANE PROTEIN DUF221-RELATED"/>
    <property type="match status" value="1"/>
</dbReference>
<feature type="transmembrane region" description="Helical" evidence="8">
    <location>
        <begin position="447"/>
        <end position="471"/>
    </location>
</feature>
<feature type="transmembrane region" description="Helical" evidence="8">
    <location>
        <begin position="492"/>
        <end position="516"/>
    </location>
</feature>
<proteinExistence type="inferred from homology"/>
<comment type="caution">
    <text evidence="12">The sequence shown here is derived from an EMBL/GenBank/DDBJ whole genome shotgun (WGS) entry which is preliminary data.</text>
</comment>